<feature type="transmembrane region" description="Helical" evidence="6">
    <location>
        <begin position="294"/>
        <end position="316"/>
    </location>
</feature>
<feature type="transmembrane region" description="Helical" evidence="6">
    <location>
        <begin position="360"/>
        <end position="379"/>
    </location>
</feature>
<accession>A0A401GFN8</accession>
<evidence type="ECO:0000256" key="3">
    <source>
        <dbReference type="ARBA" id="ARBA00022692"/>
    </source>
</evidence>
<dbReference type="PANTHER" id="PTHR43791">
    <property type="entry name" value="PERMEASE-RELATED"/>
    <property type="match status" value="1"/>
</dbReference>
<evidence type="ECO:0000313" key="9">
    <source>
        <dbReference type="Proteomes" id="UP000287166"/>
    </source>
</evidence>
<feature type="transmembrane region" description="Helical" evidence="6">
    <location>
        <begin position="193"/>
        <end position="214"/>
    </location>
</feature>
<feature type="transmembrane region" description="Helical" evidence="6">
    <location>
        <begin position="336"/>
        <end position="353"/>
    </location>
</feature>
<feature type="transmembrane region" description="Helical" evidence="6">
    <location>
        <begin position="84"/>
        <end position="105"/>
    </location>
</feature>
<dbReference type="AlphaFoldDB" id="A0A401GFN8"/>
<dbReference type="InterPro" id="IPR011701">
    <property type="entry name" value="MFS"/>
</dbReference>
<name>A0A401GFN8_9APHY</name>
<dbReference type="OrthoDB" id="2962993at2759"/>
<feature type="transmembrane region" description="Helical" evidence="6">
    <location>
        <begin position="446"/>
        <end position="470"/>
    </location>
</feature>
<dbReference type="InterPro" id="IPR020846">
    <property type="entry name" value="MFS_dom"/>
</dbReference>
<feature type="transmembrane region" description="Helical" evidence="6">
    <location>
        <begin position="112"/>
        <end position="131"/>
    </location>
</feature>
<dbReference type="FunFam" id="1.20.1250.20:FF:000068">
    <property type="entry name" value="MFS general substrate transporter"/>
    <property type="match status" value="1"/>
</dbReference>
<dbReference type="PROSITE" id="PS50850">
    <property type="entry name" value="MFS"/>
    <property type="match status" value="1"/>
</dbReference>
<dbReference type="Pfam" id="PF07690">
    <property type="entry name" value="MFS_1"/>
    <property type="match status" value="1"/>
</dbReference>
<keyword evidence="2" id="KW-0813">Transport</keyword>
<dbReference type="SUPFAM" id="SSF103473">
    <property type="entry name" value="MFS general substrate transporter"/>
    <property type="match status" value="1"/>
</dbReference>
<evidence type="ECO:0000259" key="7">
    <source>
        <dbReference type="PROSITE" id="PS50850"/>
    </source>
</evidence>
<feature type="domain" description="Major facilitator superfamily (MFS) profile" evidence="7">
    <location>
        <begin position="46"/>
        <end position="476"/>
    </location>
</feature>
<protein>
    <submittedName>
        <fullName evidence="8">Uncharacterized transporter</fullName>
    </submittedName>
</protein>
<dbReference type="Proteomes" id="UP000287166">
    <property type="component" value="Unassembled WGS sequence"/>
</dbReference>
<feature type="transmembrane region" description="Helical" evidence="6">
    <location>
        <begin position="385"/>
        <end position="407"/>
    </location>
</feature>
<dbReference type="Gene3D" id="1.20.1250.20">
    <property type="entry name" value="MFS general substrate transporter like domains"/>
    <property type="match status" value="2"/>
</dbReference>
<evidence type="ECO:0000313" key="8">
    <source>
        <dbReference type="EMBL" id="GBE80941.1"/>
    </source>
</evidence>
<feature type="transmembrane region" description="Helical" evidence="6">
    <location>
        <begin position="226"/>
        <end position="248"/>
    </location>
</feature>
<dbReference type="EMBL" id="BFAD01000003">
    <property type="protein sequence ID" value="GBE80941.1"/>
    <property type="molecule type" value="Genomic_DNA"/>
</dbReference>
<evidence type="ECO:0000256" key="6">
    <source>
        <dbReference type="SAM" id="Phobius"/>
    </source>
</evidence>
<dbReference type="InterPro" id="IPR036259">
    <property type="entry name" value="MFS_trans_sf"/>
</dbReference>
<gene>
    <name evidence="8" type="ORF">SCP_0306640</name>
</gene>
<comment type="subcellular location">
    <subcellularLocation>
        <location evidence="1">Membrane</location>
        <topology evidence="1">Multi-pass membrane protein</topology>
    </subcellularLocation>
</comment>
<dbReference type="InParanoid" id="A0A401GFN8"/>
<comment type="caution">
    <text evidence="8">The sequence shown here is derived from an EMBL/GenBank/DDBJ whole genome shotgun (WGS) entry which is preliminary data.</text>
</comment>
<dbReference type="STRING" id="139825.A0A401GFN8"/>
<feature type="transmembrane region" description="Helical" evidence="6">
    <location>
        <begin position="163"/>
        <end position="181"/>
    </location>
</feature>
<dbReference type="FunCoup" id="A0A401GFN8">
    <property type="interactions" value="70"/>
</dbReference>
<evidence type="ECO:0000256" key="2">
    <source>
        <dbReference type="ARBA" id="ARBA00022448"/>
    </source>
</evidence>
<dbReference type="GO" id="GO:0022857">
    <property type="term" value="F:transmembrane transporter activity"/>
    <property type="evidence" value="ECO:0007669"/>
    <property type="project" value="InterPro"/>
</dbReference>
<evidence type="ECO:0000256" key="5">
    <source>
        <dbReference type="ARBA" id="ARBA00023136"/>
    </source>
</evidence>
<evidence type="ECO:0000256" key="1">
    <source>
        <dbReference type="ARBA" id="ARBA00004141"/>
    </source>
</evidence>
<keyword evidence="5 6" id="KW-0472">Membrane</keyword>
<dbReference type="GeneID" id="38777858"/>
<keyword evidence="4 6" id="KW-1133">Transmembrane helix</keyword>
<keyword evidence="9" id="KW-1185">Reference proteome</keyword>
<evidence type="ECO:0000256" key="4">
    <source>
        <dbReference type="ARBA" id="ARBA00022989"/>
    </source>
</evidence>
<feature type="transmembrane region" description="Helical" evidence="6">
    <location>
        <begin position="419"/>
        <end position="440"/>
    </location>
</feature>
<dbReference type="PANTHER" id="PTHR43791:SF22">
    <property type="entry name" value="TRANSPORTER, PUTATIVE (AFU_ORTHOLOGUE AFUA_6G11320)-RELATED"/>
    <property type="match status" value="1"/>
</dbReference>
<keyword evidence="3 6" id="KW-0812">Transmembrane</keyword>
<sequence length="510" mass="56662">MTDQTSPNSLNEKASLTTNEVDVVPSAEKSTAIAERKLVRKLDLRLLPVLTMLYLLSFLDRSNIGNAKLDGLTTDLKMKQSQYLNVLTMYFFGYVLFEIPSNIVLKRLTPRLWLPTLMVVWGIVSTLMGLVHNYSGLMAVVRVYSTILSWGFSPTVIVDAQRFFLGATEAGLFPGVVYYLSCWYKRKEQHFRISIFFSAASLAGAFGGVLAFGIGKMAGIGHKSGWSWIFIIEGLATIVLASLSYLFVHNYPDTVSFLSPAEKTLLHDRLRDDNDALNGEVFAWKYVKIAFQDVAVWLYCFCFMGCSLPLYTLSLFMPTIIADLGYSAAKAQLLTVPPYFVATVLTFGTAWGSHLINRRAPFMIAGAVLAIIGYIILITDRRTGVQYFATFLCAGGIYPATAITLSWPANNVSGQLKRAVACAMQISIGNIGAIIGTQLYRYAPRFYLGHGFAIGSLSMLTVFTCINWAVLARRNKEKEETLSGKHEDPQLEKDSRLHLGDAHPSWKFQL</sequence>
<reference evidence="8 9" key="1">
    <citation type="journal article" date="2018" name="Sci. Rep.">
        <title>Genome sequence of the cauliflower mushroom Sparassis crispa (Hanabiratake) and its association with beneficial usage.</title>
        <authorList>
            <person name="Kiyama R."/>
            <person name="Furutani Y."/>
            <person name="Kawaguchi K."/>
            <person name="Nakanishi T."/>
        </authorList>
    </citation>
    <scope>NUCLEOTIDE SEQUENCE [LARGE SCALE GENOMIC DNA]</scope>
</reference>
<organism evidence="8 9">
    <name type="scientific">Sparassis crispa</name>
    <dbReference type="NCBI Taxonomy" id="139825"/>
    <lineage>
        <taxon>Eukaryota</taxon>
        <taxon>Fungi</taxon>
        <taxon>Dikarya</taxon>
        <taxon>Basidiomycota</taxon>
        <taxon>Agaricomycotina</taxon>
        <taxon>Agaricomycetes</taxon>
        <taxon>Polyporales</taxon>
        <taxon>Sparassidaceae</taxon>
        <taxon>Sparassis</taxon>
    </lineage>
</organism>
<dbReference type="RefSeq" id="XP_027611854.1">
    <property type="nucleotide sequence ID" value="XM_027756053.1"/>
</dbReference>
<dbReference type="GO" id="GO:0016020">
    <property type="term" value="C:membrane"/>
    <property type="evidence" value="ECO:0007669"/>
    <property type="project" value="UniProtKB-SubCell"/>
</dbReference>
<proteinExistence type="predicted"/>